<dbReference type="AlphaFoldDB" id="A0A4U5MR54"/>
<evidence type="ECO:0000313" key="2">
    <source>
        <dbReference type="Proteomes" id="UP000298663"/>
    </source>
</evidence>
<comment type="caution">
    <text evidence="1">The sequence shown here is derived from an EMBL/GenBank/DDBJ whole genome shotgun (WGS) entry which is preliminary data.</text>
</comment>
<reference evidence="1 2" key="2">
    <citation type="journal article" date="2019" name="G3 (Bethesda)">
        <title>Hybrid Assembly of the Genome of the Entomopathogenic Nematode Steinernema carpocapsae Identifies the X-Chromosome.</title>
        <authorList>
            <person name="Serra L."/>
            <person name="Macchietto M."/>
            <person name="Macias-Munoz A."/>
            <person name="McGill C.J."/>
            <person name="Rodriguez I.M."/>
            <person name="Rodriguez B."/>
            <person name="Murad R."/>
            <person name="Mortazavi A."/>
        </authorList>
    </citation>
    <scope>NUCLEOTIDE SEQUENCE [LARGE SCALE GENOMIC DNA]</scope>
    <source>
        <strain evidence="1 2">ALL</strain>
    </source>
</reference>
<organism evidence="1 2">
    <name type="scientific">Steinernema carpocapsae</name>
    <name type="common">Entomopathogenic nematode</name>
    <dbReference type="NCBI Taxonomy" id="34508"/>
    <lineage>
        <taxon>Eukaryota</taxon>
        <taxon>Metazoa</taxon>
        <taxon>Ecdysozoa</taxon>
        <taxon>Nematoda</taxon>
        <taxon>Chromadorea</taxon>
        <taxon>Rhabditida</taxon>
        <taxon>Tylenchina</taxon>
        <taxon>Panagrolaimomorpha</taxon>
        <taxon>Strongyloidoidea</taxon>
        <taxon>Steinernematidae</taxon>
        <taxon>Steinernema</taxon>
    </lineage>
</organism>
<protein>
    <submittedName>
        <fullName evidence="1">Uncharacterized protein</fullName>
    </submittedName>
</protein>
<reference evidence="1 2" key="1">
    <citation type="journal article" date="2015" name="Genome Biol.">
        <title>Comparative genomics of Steinernema reveals deeply conserved gene regulatory networks.</title>
        <authorList>
            <person name="Dillman A.R."/>
            <person name="Macchietto M."/>
            <person name="Porter C.F."/>
            <person name="Rogers A."/>
            <person name="Williams B."/>
            <person name="Antoshechkin I."/>
            <person name="Lee M.M."/>
            <person name="Goodwin Z."/>
            <person name="Lu X."/>
            <person name="Lewis E.E."/>
            <person name="Goodrich-Blair H."/>
            <person name="Stock S.P."/>
            <person name="Adams B.J."/>
            <person name="Sternberg P.W."/>
            <person name="Mortazavi A."/>
        </authorList>
    </citation>
    <scope>NUCLEOTIDE SEQUENCE [LARGE SCALE GENOMIC DNA]</scope>
    <source>
        <strain evidence="1 2">ALL</strain>
    </source>
</reference>
<dbReference type="EMBL" id="AZBU02000006">
    <property type="protein sequence ID" value="TKR72146.1"/>
    <property type="molecule type" value="Genomic_DNA"/>
</dbReference>
<sequence>MLGPAISRSACRVQPSIVCELLFSHEPTLLRSTDSGTDILSSRHRRSSEQPFNLESLPDVLVFVKLENSNTDVRMCKSYFFLVGFASLRNTITAHRTLLRSLVHL</sequence>
<dbReference type="Proteomes" id="UP000298663">
    <property type="component" value="Unassembled WGS sequence"/>
</dbReference>
<name>A0A4U5MR54_STECR</name>
<keyword evidence="2" id="KW-1185">Reference proteome</keyword>
<proteinExistence type="predicted"/>
<gene>
    <name evidence="1" type="ORF">L596_019648</name>
</gene>
<evidence type="ECO:0000313" key="1">
    <source>
        <dbReference type="EMBL" id="TKR72146.1"/>
    </source>
</evidence>
<accession>A0A4U5MR54</accession>